<accession>M1V603</accession>
<dbReference type="GO" id="GO:0005459">
    <property type="term" value="F:UDP-galactose transmembrane transporter activity"/>
    <property type="evidence" value="ECO:0007669"/>
    <property type="project" value="TreeGrafter"/>
</dbReference>
<dbReference type="OrthoDB" id="1601at2759"/>
<evidence type="ECO:0000256" key="1">
    <source>
        <dbReference type="ARBA" id="ARBA00004477"/>
    </source>
</evidence>
<evidence type="ECO:0000256" key="4">
    <source>
        <dbReference type="ARBA" id="ARBA00022692"/>
    </source>
</evidence>
<evidence type="ECO:0000256" key="9">
    <source>
        <dbReference type="SAM" id="Phobius"/>
    </source>
</evidence>
<organism evidence="10 11">
    <name type="scientific">Cyanidioschyzon merolae (strain NIES-3377 / 10D)</name>
    <name type="common">Unicellular red alga</name>
    <dbReference type="NCBI Taxonomy" id="280699"/>
    <lineage>
        <taxon>Eukaryota</taxon>
        <taxon>Rhodophyta</taxon>
        <taxon>Bangiophyceae</taxon>
        <taxon>Cyanidiales</taxon>
        <taxon>Cyanidiaceae</taxon>
        <taxon>Cyanidioschyzon</taxon>
    </lineage>
</organism>
<evidence type="ECO:0000313" key="11">
    <source>
        <dbReference type="Proteomes" id="UP000007014"/>
    </source>
</evidence>
<dbReference type="GO" id="GO:0005460">
    <property type="term" value="F:UDP-glucose transmembrane transporter activity"/>
    <property type="evidence" value="ECO:0007669"/>
    <property type="project" value="TreeGrafter"/>
</dbReference>
<keyword evidence="5" id="KW-0256">Endoplasmic reticulum</keyword>
<protein>
    <submittedName>
        <fullName evidence="10">Similar to UDP-galactose transporter</fullName>
    </submittedName>
</protein>
<evidence type="ECO:0000256" key="5">
    <source>
        <dbReference type="ARBA" id="ARBA00022824"/>
    </source>
</evidence>
<reference evidence="10 11" key="1">
    <citation type="journal article" date="2004" name="Nature">
        <title>Genome sequence of the ultrasmall unicellular red alga Cyanidioschyzon merolae 10D.</title>
        <authorList>
            <person name="Matsuzaki M."/>
            <person name="Misumi O."/>
            <person name="Shin-i T."/>
            <person name="Maruyama S."/>
            <person name="Takahara M."/>
            <person name="Miyagishima S."/>
            <person name="Mori T."/>
            <person name="Nishida K."/>
            <person name="Yagisawa F."/>
            <person name="Nishida K."/>
            <person name="Yoshida Y."/>
            <person name="Nishimura Y."/>
            <person name="Nakao S."/>
            <person name="Kobayashi T."/>
            <person name="Momoyama Y."/>
            <person name="Higashiyama T."/>
            <person name="Minoda A."/>
            <person name="Sano M."/>
            <person name="Nomoto H."/>
            <person name="Oishi K."/>
            <person name="Hayashi H."/>
            <person name="Ohta F."/>
            <person name="Nishizaka S."/>
            <person name="Haga S."/>
            <person name="Miura S."/>
            <person name="Morishita T."/>
            <person name="Kabeya Y."/>
            <person name="Terasawa K."/>
            <person name="Suzuki Y."/>
            <person name="Ishii Y."/>
            <person name="Asakawa S."/>
            <person name="Takano H."/>
            <person name="Ohta N."/>
            <person name="Kuroiwa H."/>
            <person name="Tanaka K."/>
            <person name="Shimizu N."/>
            <person name="Sugano S."/>
            <person name="Sato N."/>
            <person name="Nozaki H."/>
            <person name="Ogasawara N."/>
            <person name="Kohara Y."/>
            <person name="Kuroiwa T."/>
        </authorList>
    </citation>
    <scope>NUCLEOTIDE SEQUENCE [LARGE SCALE GENOMIC DNA]</scope>
    <source>
        <strain evidence="10 11">10D</strain>
    </source>
</reference>
<comment type="subcellular location">
    <subcellularLocation>
        <location evidence="1">Endoplasmic reticulum membrane</location>
        <topology evidence="1">Multi-pass membrane protein</topology>
    </subcellularLocation>
</comment>
<dbReference type="InterPro" id="IPR037185">
    <property type="entry name" value="EmrE-like"/>
</dbReference>
<gene>
    <name evidence="10" type="ORF">CYME_CMO220C</name>
</gene>
<evidence type="ECO:0000313" key="10">
    <source>
        <dbReference type="EMBL" id="BAM81570.1"/>
    </source>
</evidence>
<feature type="compositionally biased region" description="Polar residues" evidence="8">
    <location>
        <begin position="371"/>
        <end position="396"/>
    </location>
</feature>
<keyword evidence="6 9" id="KW-1133">Transmembrane helix</keyword>
<keyword evidence="7 9" id="KW-0472">Membrane</keyword>
<keyword evidence="11" id="KW-1185">Reference proteome</keyword>
<feature type="transmembrane region" description="Helical" evidence="9">
    <location>
        <begin position="288"/>
        <end position="315"/>
    </location>
</feature>
<dbReference type="EMBL" id="AP006497">
    <property type="protein sequence ID" value="BAM81570.1"/>
    <property type="molecule type" value="Genomic_DNA"/>
</dbReference>
<dbReference type="Pfam" id="PF08449">
    <property type="entry name" value="UAA"/>
    <property type="match status" value="1"/>
</dbReference>
<feature type="transmembrane region" description="Helical" evidence="9">
    <location>
        <begin position="117"/>
        <end position="139"/>
    </location>
</feature>
<feature type="transmembrane region" description="Helical" evidence="9">
    <location>
        <begin position="25"/>
        <end position="44"/>
    </location>
</feature>
<dbReference type="AlphaFoldDB" id="M1V603"/>
<feature type="transmembrane region" description="Helical" evidence="9">
    <location>
        <begin position="321"/>
        <end position="352"/>
    </location>
</feature>
<keyword evidence="4 9" id="KW-0812">Transmembrane</keyword>
<dbReference type="PANTHER" id="PTHR10778">
    <property type="entry name" value="SOLUTE CARRIER FAMILY 35 MEMBER B"/>
    <property type="match status" value="1"/>
</dbReference>
<keyword evidence="3" id="KW-0813">Transport</keyword>
<evidence type="ECO:0000256" key="2">
    <source>
        <dbReference type="ARBA" id="ARBA00010694"/>
    </source>
</evidence>
<feature type="transmembrane region" description="Helical" evidence="9">
    <location>
        <begin position="64"/>
        <end position="84"/>
    </location>
</feature>
<dbReference type="RefSeq" id="XP_005537606.1">
    <property type="nucleotide sequence ID" value="XM_005537549.1"/>
</dbReference>
<evidence type="ECO:0000256" key="3">
    <source>
        <dbReference type="ARBA" id="ARBA00022448"/>
    </source>
</evidence>
<feature type="region of interest" description="Disordered" evidence="8">
    <location>
        <begin position="369"/>
        <end position="402"/>
    </location>
</feature>
<dbReference type="GO" id="GO:0005789">
    <property type="term" value="C:endoplasmic reticulum membrane"/>
    <property type="evidence" value="ECO:0007669"/>
    <property type="project" value="UniProtKB-SubCell"/>
</dbReference>
<dbReference type="Gramene" id="CMO220CT">
    <property type="protein sequence ID" value="CMO220CT"/>
    <property type="gene ID" value="CMO220C"/>
</dbReference>
<dbReference type="InterPro" id="IPR013657">
    <property type="entry name" value="SCL35B1-4/HUT1"/>
</dbReference>
<dbReference type="GeneID" id="16995694"/>
<evidence type="ECO:0000256" key="7">
    <source>
        <dbReference type="ARBA" id="ARBA00023136"/>
    </source>
</evidence>
<reference evidence="10 11" key="2">
    <citation type="journal article" date="2007" name="BMC Biol.">
        <title>A 100%-complete sequence reveals unusually simple genomic features in the hot-spring red alga Cyanidioschyzon merolae.</title>
        <authorList>
            <person name="Nozaki H."/>
            <person name="Takano H."/>
            <person name="Misumi O."/>
            <person name="Terasawa K."/>
            <person name="Matsuzaki M."/>
            <person name="Maruyama S."/>
            <person name="Nishida K."/>
            <person name="Yagisawa F."/>
            <person name="Yoshida Y."/>
            <person name="Fujiwara T."/>
            <person name="Takio S."/>
            <person name="Tamura K."/>
            <person name="Chung S.J."/>
            <person name="Nakamura S."/>
            <person name="Kuroiwa H."/>
            <person name="Tanaka K."/>
            <person name="Sato N."/>
            <person name="Kuroiwa T."/>
        </authorList>
    </citation>
    <scope>NUCLEOTIDE SEQUENCE [LARGE SCALE GENOMIC DNA]</scope>
    <source>
        <strain evidence="10 11">10D</strain>
    </source>
</reference>
<sequence length="402" mass="44604">MIGSHGERAISMPPRPVRTVLRRSVEFSLCAVGIYATYLGYGVLHERLYWRLYRTRDGAAYDRFRYPLFLVFWQCLCNASVSFFSRKIARSTPHDERLRFNEKRRLYSAGSAASSRFYALVAACHVVAMCCAFGALIYVPYPLQVLAKSSKMIPIMLTGAAMRRKRYTRTEIIRVLLITFGVVQFSRQRHSKESTFRQAAVPGPQSGGGHQRHLGWALLLMSLVMDGIVGPLQEHTRALFDVEAIHFMFAQNSWATFWMTLVLLATGQGVAAWSFLRTHPSVWRDLFGFGLLSAMGQHFVFYVVCHFSALTLAMITTTRKLFSVLLSIVVFAHRLSVGQALGMCCAFAGLLWEAIASLATRNVAGSALSGKCSSSVPGAQEKQASGASCRNTSTSVHVGEEG</sequence>
<dbReference type="Proteomes" id="UP000007014">
    <property type="component" value="Chromosome 15"/>
</dbReference>
<dbReference type="HOGENOM" id="CLU_036019_0_2_1"/>
<dbReference type="eggNOG" id="KOG1580">
    <property type="taxonomic scope" value="Eukaryota"/>
</dbReference>
<dbReference type="PANTHER" id="PTHR10778:SF10">
    <property type="entry name" value="SOLUTE CARRIER FAMILY 35 MEMBER B1"/>
    <property type="match status" value="1"/>
</dbReference>
<evidence type="ECO:0000256" key="8">
    <source>
        <dbReference type="SAM" id="MobiDB-lite"/>
    </source>
</evidence>
<dbReference type="SUPFAM" id="SSF103481">
    <property type="entry name" value="Multidrug resistance efflux transporter EmrE"/>
    <property type="match status" value="1"/>
</dbReference>
<evidence type="ECO:0000256" key="6">
    <source>
        <dbReference type="ARBA" id="ARBA00022989"/>
    </source>
</evidence>
<dbReference type="OMA" id="CGAIGQV"/>
<dbReference type="GO" id="GO:0000139">
    <property type="term" value="C:Golgi membrane"/>
    <property type="evidence" value="ECO:0007669"/>
    <property type="project" value="TreeGrafter"/>
</dbReference>
<feature type="transmembrane region" description="Helical" evidence="9">
    <location>
        <begin position="253"/>
        <end position="276"/>
    </location>
</feature>
<proteinExistence type="inferred from homology"/>
<name>M1V603_CYAM1</name>
<dbReference type="KEGG" id="cme:CYME_CMO220C"/>
<comment type="similarity">
    <text evidence="2">Belongs to the nucleotide-sugar transporter family. SLC35B subfamily.</text>
</comment>